<keyword evidence="3" id="KW-1185">Reference proteome</keyword>
<feature type="signal peptide" evidence="1">
    <location>
        <begin position="1"/>
        <end position="26"/>
    </location>
</feature>
<dbReference type="EMBL" id="AP021875">
    <property type="protein sequence ID" value="BBO75323.1"/>
    <property type="molecule type" value="Genomic_DNA"/>
</dbReference>
<dbReference type="OrthoDB" id="2911at2"/>
<gene>
    <name evidence="2" type="ORF">DSCW_27400</name>
</gene>
<evidence type="ECO:0000256" key="1">
    <source>
        <dbReference type="SAM" id="SignalP"/>
    </source>
</evidence>
<dbReference type="KEGG" id="dwd:DSCW_27400"/>
<name>A0A5K7Z604_9BACT</name>
<evidence type="ECO:0000313" key="3">
    <source>
        <dbReference type="Proteomes" id="UP000427769"/>
    </source>
</evidence>
<accession>A0A5K7Z604</accession>
<dbReference type="Pfam" id="PF10670">
    <property type="entry name" value="DUF4198"/>
    <property type="match status" value="1"/>
</dbReference>
<organism evidence="2 3">
    <name type="scientific">Desulfosarcina widdelii</name>
    <dbReference type="NCBI Taxonomy" id="947919"/>
    <lineage>
        <taxon>Bacteria</taxon>
        <taxon>Pseudomonadati</taxon>
        <taxon>Thermodesulfobacteriota</taxon>
        <taxon>Desulfobacteria</taxon>
        <taxon>Desulfobacterales</taxon>
        <taxon>Desulfosarcinaceae</taxon>
        <taxon>Desulfosarcina</taxon>
    </lineage>
</organism>
<reference evidence="2 3" key="1">
    <citation type="submission" date="2019-11" db="EMBL/GenBank/DDBJ databases">
        <title>Comparative genomics of hydrocarbon-degrading Desulfosarcina strains.</title>
        <authorList>
            <person name="Watanabe M."/>
            <person name="Kojima H."/>
            <person name="Fukui M."/>
        </authorList>
    </citation>
    <scope>NUCLEOTIDE SEQUENCE [LARGE SCALE GENOMIC DNA]</scope>
    <source>
        <strain evidence="2 3">PP31</strain>
    </source>
</reference>
<proteinExistence type="predicted"/>
<sequence length="263" mass="29182">MNRMQQTNCLIALLATLIFFATPVLAHDLWITIDNYQADQNKAVTGTVFSSHYFPAPASDATPPERMDRFFFISPEGQQTNAVNSGKGIYRSNAPLKKTGTYVAVALPLNTFFTKTPEGYQRGKSRKDVKNPIVCSYSQKFAKAVFSVGKPGGDAYSKPMGHAMEIIPLKDPSSIETGDVLPVKVLMEGKPLRTFVYGTYAGFAENRDTFAYTTRANKEGIAEIKMIHDGVWVLIVKAEDNYPDANECDKQRWAASLTFEVKK</sequence>
<protein>
    <submittedName>
        <fullName evidence="2">ABC transporter</fullName>
    </submittedName>
</protein>
<evidence type="ECO:0000313" key="2">
    <source>
        <dbReference type="EMBL" id="BBO75323.1"/>
    </source>
</evidence>
<dbReference type="AlphaFoldDB" id="A0A5K7Z604"/>
<dbReference type="InterPro" id="IPR019613">
    <property type="entry name" value="DUF4198"/>
</dbReference>
<feature type="chain" id="PRO_5024416941" evidence="1">
    <location>
        <begin position="27"/>
        <end position="263"/>
    </location>
</feature>
<dbReference type="Proteomes" id="UP000427769">
    <property type="component" value="Chromosome"/>
</dbReference>
<dbReference type="RefSeq" id="WP_155304255.1">
    <property type="nucleotide sequence ID" value="NZ_AP021875.1"/>
</dbReference>
<keyword evidence="1" id="KW-0732">Signal</keyword>